<dbReference type="NCBIfam" id="TIGR01498">
    <property type="entry name" value="folK"/>
    <property type="match status" value="1"/>
</dbReference>
<comment type="caution">
    <text evidence="14">The sequence shown here is derived from an EMBL/GenBank/DDBJ whole genome shotgun (WGS) entry which is preliminary data.</text>
</comment>
<evidence type="ECO:0000256" key="7">
    <source>
        <dbReference type="ARBA" id="ARBA00022777"/>
    </source>
</evidence>
<evidence type="ECO:0000259" key="13">
    <source>
        <dbReference type="PROSITE" id="PS00794"/>
    </source>
</evidence>
<evidence type="ECO:0000313" key="15">
    <source>
        <dbReference type="Proteomes" id="UP000603602"/>
    </source>
</evidence>
<dbReference type="CDD" id="cd00483">
    <property type="entry name" value="HPPK"/>
    <property type="match status" value="1"/>
</dbReference>
<evidence type="ECO:0000256" key="9">
    <source>
        <dbReference type="ARBA" id="ARBA00022909"/>
    </source>
</evidence>
<evidence type="ECO:0000313" key="14">
    <source>
        <dbReference type="EMBL" id="MBD8502049.1"/>
    </source>
</evidence>
<evidence type="ECO:0000256" key="6">
    <source>
        <dbReference type="ARBA" id="ARBA00022741"/>
    </source>
</evidence>
<name>A0ABR9B6R6_9RHOO</name>
<dbReference type="InterPro" id="IPR035907">
    <property type="entry name" value="Hppk_sf"/>
</dbReference>
<dbReference type="EC" id="2.7.6.3" evidence="3"/>
<evidence type="ECO:0000256" key="10">
    <source>
        <dbReference type="ARBA" id="ARBA00029409"/>
    </source>
</evidence>
<evidence type="ECO:0000256" key="3">
    <source>
        <dbReference type="ARBA" id="ARBA00013253"/>
    </source>
</evidence>
<dbReference type="PANTHER" id="PTHR43071">
    <property type="entry name" value="2-AMINO-4-HYDROXY-6-HYDROXYMETHYLDIHYDROPTERIDINE PYROPHOSPHOKINASE"/>
    <property type="match status" value="1"/>
</dbReference>
<dbReference type="Pfam" id="PF01288">
    <property type="entry name" value="HPPK"/>
    <property type="match status" value="1"/>
</dbReference>
<dbReference type="Gene3D" id="3.30.70.560">
    <property type="entry name" value="7,8-Dihydro-6-hydroxymethylpterin-pyrophosphokinase HPPK"/>
    <property type="match status" value="1"/>
</dbReference>
<dbReference type="PROSITE" id="PS00794">
    <property type="entry name" value="HPPK"/>
    <property type="match status" value="1"/>
</dbReference>
<protein>
    <recommendedName>
        <fullName evidence="4">2-amino-4-hydroxy-6-hydroxymethyldihydropteridine pyrophosphokinase</fullName>
        <ecNumber evidence="3">2.7.6.3</ecNumber>
    </recommendedName>
    <alternativeName>
        <fullName evidence="11">6-hydroxymethyl-7,8-dihydropterin pyrophosphokinase</fullName>
    </alternativeName>
    <alternativeName>
        <fullName evidence="12">7,8-dihydro-6-hydroxymethylpterin-pyrophosphokinase</fullName>
    </alternativeName>
</protein>
<evidence type="ECO:0000256" key="5">
    <source>
        <dbReference type="ARBA" id="ARBA00022679"/>
    </source>
</evidence>
<comment type="similarity">
    <text evidence="2">Belongs to the HPPK family.</text>
</comment>
<reference evidence="15" key="1">
    <citation type="submission" date="2023-07" db="EMBL/GenBank/DDBJ databases">
        <title>Thauera sp. CAU 1555 isolated from sand of Yaerae Beach.</title>
        <authorList>
            <person name="Kim W."/>
        </authorList>
    </citation>
    <scope>NUCLEOTIDE SEQUENCE [LARGE SCALE GENOMIC DNA]</scope>
    <source>
        <strain evidence="15">CAU 1555</strain>
    </source>
</reference>
<keyword evidence="5 14" id="KW-0808">Transferase</keyword>
<proteinExistence type="inferred from homology"/>
<evidence type="ECO:0000256" key="1">
    <source>
        <dbReference type="ARBA" id="ARBA00005051"/>
    </source>
</evidence>
<sequence>MVSHPSPGHGPVRAYIAFGANLGEPAAALELACERIAALPGTHVVARSSLYRSAPVGVAGQPDYLNAVIAADTTLPAAELLSALLAIEHAAGRTRDYHQAPRTLDLDLLLYGDAEIHLPQLEVPHPRMHQRAFVLLPLAEIAPEATIPGRGAVADLLPGVAEQRIARL</sequence>
<dbReference type="RefSeq" id="WP_187717951.1">
    <property type="nucleotide sequence ID" value="NZ_JACTAH010000001.1"/>
</dbReference>
<keyword evidence="6" id="KW-0547">Nucleotide-binding</keyword>
<evidence type="ECO:0000256" key="11">
    <source>
        <dbReference type="ARBA" id="ARBA00029766"/>
    </source>
</evidence>
<dbReference type="SUPFAM" id="SSF55083">
    <property type="entry name" value="6-hydroxymethyl-7,8-dihydropterin pyrophosphokinase, HPPK"/>
    <property type="match status" value="1"/>
</dbReference>
<accession>A0ABR9B6R6</accession>
<dbReference type="InterPro" id="IPR000550">
    <property type="entry name" value="Hppk"/>
</dbReference>
<comment type="function">
    <text evidence="10">Catalyzes the transfer of pyrophosphate from adenosine triphosphate (ATP) to 6-hydroxymethyl-7,8-dihydropterin, an enzymatic step in folate biosynthesis pathway.</text>
</comment>
<dbReference type="PANTHER" id="PTHR43071:SF1">
    <property type="entry name" value="2-AMINO-4-HYDROXY-6-HYDROXYMETHYLDIHYDROPTERIDINE PYROPHOSPHOKINASE"/>
    <property type="match status" value="1"/>
</dbReference>
<evidence type="ECO:0000256" key="12">
    <source>
        <dbReference type="ARBA" id="ARBA00033413"/>
    </source>
</evidence>
<dbReference type="GO" id="GO:0003848">
    <property type="term" value="F:2-amino-4-hydroxy-6-hydroxymethyldihydropteridine diphosphokinase activity"/>
    <property type="evidence" value="ECO:0007669"/>
    <property type="project" value="UniProtKB-EC"/>
</dbReference>
<feature type="domain" description="7,8-dihydro-6-hydroxymethylpterin-pyrophosphokinase" evidence="13">
    <location>
        <begin position="98"/>
        <end position="109"/>
    </location>
</feature>
<keyword evidence="15" id="KW-1185">Reference proteome</keyword>
<dbReference type="Proteomes" id="UP000603602">
    <property type="component" value="Unassembled WGS sequence"/>
</dbReference>
<organism evidence="14 15">
    <name type="scientific">Thauera sedimentorum</name>
    <dbReference type="NCBI Taxonomy" id="2767595"/>
    <lineage>
        <taxon>Bacteria</taxon>
        <taxon>Pseudomonadati</taxon>
        <taxon>Pseudomonadota</taxon>
        <taxon>Betaproteobacteria</taxon>
        <taxon>Rhodocyclales</taxon>
        <taxon>Zoogloeaceae</taxon>
        <taxon>Thauera</taxon>
    </lineage>
</organism>
<comment type="pathway">
    <text evidence="1">Cofactor biosynthesis; tetrahydrofolate biosynthesis; 2-amino-4-hydroxy-6-hydroxymethyl-7,8-dihydropteridine diphosphate from 7,8-dihydroneopterin triphosphate: step 4/4.</text>
</comment>
<keyword evidence="7" id="KW-0418">Kinase</keyword>
<dbReference type="EMBL" id="JACYTO010000001">
    <property type="protein sequence ID" value="MBD8502049.1"/>
    <property type="molecule type" value="Genomic_DNA"/>
</dbReference>
<keyword evidence="9" id="KW-0289">Folate biosynthesis</keyword>
<evidence type="ECO:0000256" key="8">
    <source>
        <dbReference type="ARBA" id="ARBA00022840"/>
    </source>
</evidence>
<gene>
    <name evidence="14" type="primary">folK</name>
    <name evidence="14" type="ORF">IFO67_04075</name>
</gene>
<evidence type="ECO:0000256" key="2">
    <source>
        <dbReference type="ARBA" id="ARBA00005810"/>
    </source>
</evidence>
<evidence type="ECO:0000256" key="4">
    <source>
        <dbReference type="ARBA" id="ARBA00016218"/>
    </source>
</evidence>
<keyword evidence="8" id="KW-0067">ATP-binding</keyword>